<dbReference type="Ensembl" id="ENSTRUT00000056681.2">
    <property type="protein sequence ID" value="ENSTRUP00000048169.2"/>
    <property type="gene ID" value="ENSTRUG00000019751.2"/>
</dbReference>
<reference evidence="2 3" key="1">
    <citation type="journal article" date="2011" name="Genome Biol. Evol.">
        <title>Integration of the genetic map and genome assembly of fugu facilitates insights into distinct features of genome evolution in teleosts and mammals.</title>
        <authorList>
            <person name="Kai W."/>
            <person name="Kikuchi K."/>
            <person name="Tohari S."/>
            <person name="Chew A.K."/>
            <person name="Tay A."/>
            <person name="Fujiwara A."/>
            <person name="Hosoya S."/>
            <person name="Suetake H."/>
            <person name="Naruse K."/>
            <person name="Brenner S."/>
            <person name="Suzuki Y."/>
            <person name="Venkatesh B."/>
        </authorList>
    </citation>
    <scope>NUCLEOTIDE SEQUENCE [LARGE SCALE GENOMIC DNA]</scope>
</reference>
<protein>
    <submittedName>
        <fullName evidence="2">Uncharacterized protein</fullName>
    </submittedName>
</protein>
<dbReference type="Proteomes" id="UP000005226">
    <property type="component" value="Chromosome 14"/>
</dbReference>
<dbReference type="InParanoid" id="A0A3B5K4B0"/>
<evidence type="ECO:0000256" key="1">
    <source>
        <dbReference type="SAM" id="MobiDB-lite"/>
    </source>
</evidence>
<proteinExistence type="predicted"/>
<organism evidence="2 3">
    <name type="scientific">Takifugu rubripes</name>
    <name type="common">Japanese pufferfish</name>
    <name type="synonym">Fugu rubripes</name>
    <dbReference type="NCBI Taxonomy" id="31033"/>
    <lineage>
        <taxon>Eukaryota</taxon>
        <taxon>Metazoa</taxon>
        <taxon>Chordata</taxon>
        <taxon>Craniata</taxon>
        <taxon>Vertebrata</taxon>
        <taxon>Euteleostomi</taxon>
        <taxon>Actinopterygii</taxon>
        <taxon>Neopterygii</taxon>
        <taxon>Teleostei</taxon>
        <taxon>Neoteleostei</taxon>
        <taxon>Acanthomorphata</taxon>
        <taxon>Eupercaria</taxon>
        <taxon>Tetraodontiformes</taxon>
        <taxon>Tetradontoidea</taxon>
        <taxon>Tetraodontidae</taxon>
        <taxon>Takifugu</taxon>
    </lineage>
</organism>
<reference evidence="2" key="3">
    <citation type="submission" date="2025-09" db="UniProtKB">
        <authorList>
            <consortium name="Ensembl"/>
        </authorList>
    </citation>
    <scope>IDENTIFICATION</scope>
</reference>
<evidence type="ECO:0000313" key="2">
    <source>
        <dbReference type="Ensembl" id="ENSTRUP00000048169.2"/>
    </source>
</evidence>
<keyword evidence="3" id="KW-1185">Reference proteome</keyword>
<accession>A0A3B5K4B0</accession>
<reference evidence="2" key="2">
    <citation type="submission" date="2025-08" db="UniProtKB">
        <authorList>
            <consortium name="Ensembl"/>
        </authorList>
    </citation>
    <scope>IDENTIFICATION</scope>
</reference>
<dbReference type="AlphaFoldDB" id="A0A3B5K4B0"/>
<name>A0A3B5K4B0_TAKRU</name>
<feature type="compositionally biased region" description="Pro residues" evidence="1">
    <location>
        <begin position="1"/>
        <end position="10"/>
    </location>
</feature>
<feature type="region of interest" description="Disordered" evidence="1">
    <location>
        <begin position="1"/>
        <end position="43"/>
    </location>
</feature>
<sequence>NVPRLLPPPFITTSPGSPLGAYLQTELSQPGPRSLEKTSNPINSLTDDLVVHDLERTRAIPKVIFKKTNKSMLKKHGDNTVFLITPSPSPRLRACSTDFPPSLLPCSQN</sequence>
<evidence type="ECO:0000313" key="3">
    <source>
        <dbReference type="Proteomes" id="UP000005226"/>
    </source>
</evidence>